<dbReference type="GO" id="GO:0016567">
    <property type="term" value="P:protein ubiquitination"/>
    <property type="evidence" value="ECO:0007669"/>
    <property type="project" value="UniProtKB-UniPathway"/>
</dbReference>
<keyword evidence="4" id="KW-1185">Reference proteome</keyword>
<dbReference type="PANTHER" id="PTHR46344:SF27">
    <property type="entry name" value="KELCH REPEAT SUPERFAMILY PROTEIN"/>
    <property type="match status" value="1"/>
</dbReference>
<name>A0A1A9ZM69_GLOPL</name>
<reference evidence="3" key="2">
    <citation type="submission" date="2020-05" db="UniProtKB">
        <authorList>
            <consortium name="EnsemblMetazoa"/>
        </authorList>
    </citation>
    <scope>IDENTIFICATION</scope>
    <source>
        <strain evidence="3">IAEA</strain>
    </source>
</reference>
<evidence type="ECO:0008006" key="5">
    <source>
        <dbReference type="Google" id="ProtNLM"/>
    </source>
</evidence>
<dbReference type="EnsemblMetazoa" id="GPAI018955-RA">
    <property type="protein sequence ID" value="GPAI018955-PA"/>
    <property type="gene ID" value="GPAI018955"/>
</dbReference>
<sequence length="86" mass="9494">MLHRRCIAGLAVLNDKVYAVGGFNGLSRMRTVDVLDPATDEWSTSNSMLVRRSTLGVAVLNGCIYTIGLSSAEMFDPKNELWLFVE</sequence>
<protein>
    <recommendedName>
        <fullName evidence="5">Kelch-like protein diablo</fullName>
    </recommendedName>
</protein>
<dbReference type="Gene3D" id="2.120.10.80">
    <property type="entry name" value="Kelch-type beta propeller"/>
    <property type="match status" value="1"/>
</dbReference>
<dbReference type="STRING" id="7398.A0A1A9ZM69"/>
<dbReference type="Pfam" id="PF01344">
    <property type="entry name" value="Kelch_1"/>
    <property type="match status" value="1"/>
</dbReference>
<evidence type="ECO:0000256" key="2">
    <source>
        <dbReference type="ARBA" id="ARBA00022737"/>
    </source>
</evidence>
<dbReference type="VEuPathDB" id="VectorBase:GPAI018955"/>
<dbReference type="Proteomes" id="UP000092445">
    <property type="component" value="Unassembled WGS sequence"/>
</dbReference>
<reference evidence="4" key="1">
    <citation type="submission" date="2014-03" db="EMBL/GenBank/DDBJ databases">
        <authorList>
            <person name="Aksoy S."/>
            <person name="Warren W."/>
            <person name="Wilson R.K."/>
        </authorList>
    </citation>
    <scope>NUCLEOTIDE SEQUENCE [LARGE SCALE GENOMIC DNA]</scope>
    <source>
        <strain evidence="4">IAEA</strain>
    </source>
</reference>
<evidence type="ECO:0000256" key="1">
    <source>
        <dbReference type="ARBA" id="ARBA00022441"/>
    </source>
</evidence>
<dbReference type="InterPro" id="IPR015915">
    <property type="entry name" value="Kelch-typ_b-propeller"/>
</dbReference>
<proteinExistence type="predicted"/>
<evidence type="ECO:0000313" key="3">
    <source>
        <dbReference type="EnsemblMetazoa" id="GPAI018955-PA"/>
    </source>
</evidence>
<dbReference type="SUPFAM" id="SSF117281">
    <property type="entry name" value="Kelch motif"/>
    <property type="match status" value="1"/>
</dbReference>
<dbReference type="AlphaFoldDB" id="A0A1A9ZM69"/>
<dbReference type="InterPro" id="IPR006652">
    <property type="entry name" value="Kelch_1"/>
</dbReference>
<keyword evidence="2" id="KW-0677">Repeat</keyword>
<accession>A0A1A9ZM69</accession>
<dbReference type="PANTHER" id="PTHR46344">
    <property type="entry name" value="OS02G0202900 PROTEIN"/>
    <property type="match status" value="1"/>
</dbReference>
<keyword evidence="1" id="KW-0880">Kelch repeat</keyword>
<dbReference type="UniPathway" id="UPA00143"/>
<evidence type="ECO:0000313" key="4">
    <source>
        <dbReference type="Proteomes" id="UP000092445"/>
    </source>
</evidence>
<organism evidence="3 4">
    <name type="scientific">Glossina pallidipes</name>
    <name type="common">Tsetse fly</name>
    <dbReference type="NCBI Taxonomy" id="7398"/>
    <lineage>
        <taxon>Eukaryota</taxon>
        <taxon>Metazoa</taxon>
        <taxon>Ecdysozoa</taxon>
        <taxon>Arthropoda</taxon>
        <taxon>Hexapoda</taxon>
        <taxon>Insecta</taxon>
        <taxon>Pterygota</taxon>
        <taxon>Neoptera</taxon>
        <taxon>Endopterygota</taxon>
        <taxon>Diptera</taxon>
        <taxon>Brachycera</taxon>
        <taxon>Muscomorpha</taxon>
        <taxon>Hippoboscoidea</taxon>
        <taxon>Glossinidae</taxon>
        <taxon>Glossina</taxon>
    </lineage>
</organism>
<dbReference type="SMART" id="SM00612">
    <property type="entry name" value="Kelch"/>
    <property type="match status" value="1"/>
</dbReference>